<dbReference type="RefSeq" id="XP_020119682.1">
    <property type="nucleotide sequence ID" value="XM_020267535.1"/>
</dbReference>
<dbReference type="EMBL" id="LFMY01000007">
    <property type="protein sequence ID" value="OKL59561.1"/>
    <property type="molecule type" value="Genomic_DNA"/>
</dbReference>
<dbReference type="GeneID" id="31004766"/>
<dbReference type="AlphaFoldDB" id="A0A225AE92"/>
<evidence type="ECO:0008006" key="3">
    <source>
        <dbReference type="Google" id="ProtNLM"/>
    </source>
</evidence>
<comment type="caution">
    <text evidence="1">The sequence shown here is derived from an EMBL/GenBank/DDBJ whole genome shotgun (WGS) entry which is preliminary data.</text>
</comment>
<evidence type="ECO:0000313" key="2">
    <source>
        <dbReference type="Proteomes" id="UP000214365"/>
    </source>
</evidence>
<gene>
    <name evidence="1" type="ORF">UA08_05010</name>
</gene>
<reference evidence="1 2" key="1">
    <citation type="submission" date="2015-06" db="EMBL/GenBank/DDBJ databases">
        <title>Talaromyces atroroseus IBT 11181 draft genome.</title>
        <authorList>
            <person name="Rasmussen K.B."/>
            <person name="Rasmussen S."/>
            <person name="Petersen B."/>
            <person name="Sicheritz-Ponten T."/>
            <person name="Mortensen U.H."/>
            <person name="Thrane U."/>
        </authorList>
    </citation>
    <scope>NUCLEOTIDE SEQUENCE [LARGE SCALE GENOMIC DNA]</scope>
    <source>
        <strain evidence="1 2">IBT 11181</strain>
    </source>
</reference>
<accession>A0A225AE92</accession>
<name>A0A225AE92_TALAT</name>
<keyword evidence="2" id="KW-1185">Reference proteome</keyword>
<proteinExistence type="predicted"/>
<protein>
    <recommendedName>
        <fullName evidence="3">FAD/NAD(P)-binding domain-containing protein</fullName>
    </recommendedName>
</protein>
<dbReference type="OrthoDB" id="4228487at2759"/>
<dbReference type="Proteomes" id="UP000214365">
    <property type="component" value="Unassembled WGS sequence"/>
</dbReference>
<evidence type="ECO:0000313" key="1">
    <source>
        <dbReference type="EMBL" id="OKL59561.1"/>
    </source>
</evidence>
<sequence>MDDKSEITVVGAGWEFTLHATAFIAAGARITAYEMAHDKFGAGQIGLNMKDEILDFHQACRLAHLMPDFTLEHLERLPSEVKDIMNLPCHQTLSKKRRSIKSMGKRAYEDLPDAEKMSKKEVVETKRSILEYMVAVGVLKVIPQEVTVDMVASWLEKNKPVFLLTGSQLNLEKSGLNHLIGNPRFLKEFLMVSEETKKFTEAISDLQQAHAASGCQGAVPRVGIVGGGSIALSCELDLGKILQPNLEIISISPEKRLRLPDSLLPIQEHMTHRFIPGYVSDMVLSEDENAIESVKIISFPGREIQTINTSLFVHIFNVYHPPGKWEIPSHHAMESITKFLDERDPENALIRDYAIGPHRNYYDIVFRIDRPWFLSLKDDEVLVERIKSLIEKDPDQATIVANGSGPMVNRLIWLADFLGYRGQFCQVALPLQDGRVAQLSEQLESEGHFRRQPIQGRLKTAMINGEKTTLAVHDSDGEPLNNVPDVDFLINAIGKSKKTPLINALKEKGCIQDNDVAQGGPSIRPGHPMLSGDSTIFQPELGEDIVDSAGMWWNPEITTPKTEPDGWEKAFKVACKLLGKCA</sequence>
<organism evidence="1 2">
    <name type="scientific">Talaromyces atroroseus</name>
    <dbReference type="NCBI Taxonomy" id="1441469"/>
    <lineage>
        <taxon>Eukaryota</taxon>
        <taxon>Fungi</taxon>
        <taxon>Dikarya</taxon>
        <taxon>Ascomycota</taxon>
        <taxon>Pezizomycotina</taxon>
        <taxon>Eurotiomycetes</taxon>
        <taxon>Eurotiomycetidae</taxon>
        <taxon>Eurotiales</taxon>
        <taxon>Trichocomaceae</taxon>
        <taxon>Talaromyces</taxon>
        <taxon>Talaromyces sect. Trachyspermi</taxon>
    </lineage>
</organism>